<keyword evidence="1" id="KW-0472">Membrane</keyword>
<evidence type="ECO:0000313" key="3">
    <source>
        <dbReference type="WBParaSite" id="TCNE_0000812701-mRNA-1"/>
    </source>
</evidence>
<accession>A0A183UI07</accession>
<keyword evidence="1" id="KW-0812">Transmembrane</keyword>
<keyword evidence="2" id="KW-1185">Reference proteome</keyword>
<name>A0A183UI07_TOXCA</name>
<feature type="transmembrane region" description="Helical" evidence="1">
    <location>
        <begin position="60"/>
        <end position="81"/>
    </location>
</feature>
<feature type="transmembrane region" description="Helical" evidence="1">
    <location>
        <begin position="111"/>
        <end position="132"/>
    </location>
</feature>
<protein>
    <submittedName>
        <fullName evidence="3">G_PROTEIN_RECEP_F1_2 domain-containing protein</fullName>
    </submittedName>
</protein>
<feature type="transmembrane region" description="Helical" evidence="1">
    <location>
        <begin position="215"/>
        <end position="236"/>
    </location>
</feature>
<feature type="transmembrane region" description="Helical" evidence="1">
    <location>
        <begin position="18"/>
        <end position="39"/>
    </location>
</feature>
<sequence length="330" mass="37783">LISRSALVAQQSTFGTHVIWALGVVLALSRYMAIAIISLSRMVAQTFNVSMQIKVWSSRVCAFAIFVQFAFPISYVCAFILDDPNLLLVLRANSVVVTWANKALHRQYREISSSILVVLFLISFIAYVVIVIKKFFLNKRRSQHTPARNFIPFLFRDVEWMVYAIRSDPESEDSSEAMTVKTINAIIYISNHLLREVNKKLQNAVFQKQLSSTSYLGASIVTSVCMPSMLLFYWTLPYVHRRFRFLAASSSKFNKLLKFVRSLFPVRTFCPCAHSRVTEGPVTLQMDQPRFSVSALTNGIPYRRRPNRSRSEDLGLSRVRIATIYMNNEH</sequence>
<dbReference type="AlphaFoldDB" id="A0A183UI07"/>
<keyword evidence="1" id="KW-1133">Transmembrane helix</keyword>
<proteinExistence type="predicted"/>
<organism evidence="2 3">
    <name type="scientific">Toxocara canis</name>
    <name type="common">Canine roundworm</name>
    <dbReference type="NCBI Taxonomy" id="6265"/>
    <lineage>
        <taxon>Eukaryota</taxon>
        <taxon>Metazoa</taxon>
        <taxon>Ecdysozoa</taxon>
        <taxon>Nematoda</taxon>
        <taxon>Chromadorea</taxon>
        <taxon>Rhabditida</taxon>
        <taxon>Spirurina</taxon>
        <taxon>Ascaridomorpha</taxon>
        <taxon>Ascaridoidea</taxon>
        <taxon>Toxocaridae</taxon>
        <taxon>Toxocara</taxon>
    </lineage>
</organism>
<evidence type="ECO:0000313" key="2">
    <source>
        <dbReference type="Proteomes" id="UP000050794"/>
    </source>
</evidence>
<reference evidence="3" key="1">
    <citation type="submission" date="2016-06" db="UniProtKB">
        <authorList>
            <consortium name="WormBaseParasite"/>
        </authorList>
    </citation>
    <scope>IDENTIFICATION</scope>
</reference>
<dbReference type="WBParaSite" id="TCNE_0000812701-mRNA-1">
    <property type="protein sequence ID" value="TCNE_0000812701-mRNA-1"/>
    <property type="gene ID" value="TCNE_0000812701"/>
</dbReference>
<evidence type="ECO:0000256" key="1">
    <source>
        <dbReference type="SAM" id="Phobius"/>
    </source>
</evidence>
<dbReference type="Proteomes" id="UP000050794">
    <property type="component" value="Unassembled WGS sequence"/>
</dbReference>